<name>A0AAP2E4M1_9BACT</name>
<dbReference type="SUPFAM" id="SSF56112">
    <property type="entry name" value="Protein kinase-like (PK-like)"/>
    <property type="match status" value="1"/>
</dbReference>
<dbReference type="AlphaFoldDB" id="A0AAP2E4M1"/>
<dbReference type="GO" id="GO:0005524">
    <property type="term" value="F:ATP binding"/>
    <property type="evidence" value="ECO:0007669"/>
    <property type="project" value="InterPro"/>
</dbReference>
<feature type="non-terminal residue" evidence="2">
    <location>
        <position position="102"/>
    </location>
</feature>
<organism evidence="2 3">
    <name type="scientific">Dawidia cretensis</name>
    <dbReference type="NCBI Taxonomy" id="2782350"/>
    <lineage>
        <taxon>Bacteria</taxon>
        <taxon>Pseudomonadati</taxon>
        <taxon>Bacteroidota</taxon>
        <taxon>Cytophagia</taxon>
        <taxon>Cytophagales</taxon>
        <taxon>Chryseotaleaceae</taxon>
        <taxon>Dawidia</taxon>
    </lineage>
</organism>
<protein>
    <recommendedName>
        <fullName evidence="1">Protein kinase domain-containing protein</fullName>
    </recommendedName>
</protein>
<dbReference type="PROSITE" id="PS50011">
    <property type="entry name" value="PROTEIN_KINASE_DOM"/>
    <property type="match status" value="1"/>
</dbReference>
<dbReference type="Gene3D" id="1.10.510.10">
    <property type="entry name" value="Transferase(Phosphotransferase) domain 1"/>
    <property type="match status" value="1"/>
</dbReference>
<evidence type="ECO:0000259" key="1">
    <source>
        <dbReference type="PROSITE" id="PS50011"/>
    </source>
</evidence>
<dbReference type="GO" id="GO:0004672">
    <property type="term" value="F:protein kinase activity"/>
    <property type="evidence" value="ECO:0007669"/>
    <property type="project" value="InterPro"/>
</dbReference>
<comment type="caution">
    <text evidence="2">The sequence shown here is derived from an EMBL/GenBank/DDBJ whole genome shotgun (WGS) entry which is preliminary data.</text>
</comment>
<reference evidence="2 3" key="1">
    <citation type="submission" date="2021-05" db="EMBL/GenBank/DDBJ databases">
        <title>A Polyphasic approach of four new species of the genus Ohtaekwangia: Ohtaekwangia histidinii sp. nov., Ohtaekwangia cretensis sp. nov., Ohtaekwangia indiensis sp. nov., Ohtaekwangia reichenbachii sp. nov. from diverse environment.</title>
        <authorList>
            <person name="Octaviana S."/>
        </authorList>
    </citation>
    <scope>NUCLEOTIDE SEQUENCE [LARGE SCALE GENOMIC DNA]</scope>
    <source>
        <strain evidence="2 3">PWU5</strain>
    </source>
</reference>
<dbReference type="InterPro" id="IPR000719">
    <property type="entry name" value="Prot_kinase_dom"/>
</dbReference>
<dbReference type="Proteomes" id="UP001319080">
    <property type="component" value="Unassembled WGS sequence"/>
</dbReference>
<evidence type="ECO:0000313" key="2">
    <source>
        <dbReference type="EMBL" id="MBT1712540.1"/>
    </source>
</evidence>
<dbReference type="EMBL" id="JAHESE010000141">
    <property type="protein sequence ID" value="MBT1712540.1"/>
    <property type="molecule type" value="Genomic_DNA"/>
</dbReference>
<sequence>MSPEQQKSQKPAIKDDIYSIGALLINAFTGLSPSKFNLETRKVDASRLNRFIGSSTTTELISNCLDFDRDVRPSIDDILGELLGLREKIKEKSAPSPDTTYL</sequence>
<dbReference type="InterPro" id="IPR011009">
    <property type="entry name" value="Kinase-like_dom_sf"/>
</dbReference>
<evidence type="ECO:0000313" key="3">
    <source>
        <dbReference type="Proteomes" id="UP001319080"/>
    </source>
</evidence>
<feature type="domain" description="Protein kinase" evidence="1">
    <location>
        <begin position="1"/>
        <end position="83"/>
    </location>
</feature>
<gene>
    <name evidence="2" type="ORF">KK062_30175</name>
</gene>
<keyword evidence="3" id="KW-1185">Reference proteome</keyword>
<accession>A0AAP2E4M1</accession>
<proteinExistence type="predicted"/>